<organism evidence="5 6">
    <name type="scientific">Mesorhabditis belari</name>
    <dbReference type="NCBI Taxonomy" id="2138241"/>
    <lineage>
        <taxon>Eukaryota</taxon>
        <taxon>Metazoa</taxon>
        <taxon>Ecdysozoa</taxon>
        <taxon>Nematoda</taxon>
        <taxon>Chromadorea</taxon>
        <taxon>Rhabditida</taxon>
        <taxon>Rhabditina</taxon>
        <taxon>Rhabditomorpha</taxon>
        <taxon>Rhabditoidea</taxon>
        <taxon>Rhabditidae</taxon>
        <taxon>Mesorhabditinae</taxon>
        <taxon>Mesorhabditis</taxon>
    </lineage>
</organism>
<dbReference type="Pfam" id="PF01239">
    <property type="entry name" value="PPTA"/>
    <property type="match status" value="1"/>
</dbReference>
<evidence type="ECO:0000256" key="1">
    <source>
        <dbReference type="ARBA" id="ARBA00006734"/>
    </source>
</evidence>
<dbReference type="SUPFAM" id="SSF48439">
    <property type="entry name" value="Protein prenylyltransferase"/>
    <property type="match status" value="1"/>
</dbReference>
<sequence length="147" mass="17471">RHHRRTLVEWIGNPGDELDFTAAVFDDEPKNYHGWQHRQWSCVISIWSANERLTIQQSCFSRIRITILAWNYRYFILQLLLISGGLISRPDVIEWAEKLYSETENRAHYLVSFLLDIEMEKIEEVLQGSLRRSIRYERILEISTGFG</sequence>
<keyword evidence="2" id="KW-0637">Prenyltransferase</keyword>
<dbReference type="PROSITE" id="PS51147">
    <property type="entry name" value="PFTA"/>
    <property type="match status" value="1"/>
</dbReference>
<keyword evidence="3" id="KW-0808">Transferase</keyword>
<dbReference type="Gene3D" id="1.25.40.120">
    <property type="entry name" value="Protein prenylyltransferase"/>
    <property type="match status" value="1"/>
</dbReference>
<evidence type="ECO:0000256" key="2">
    <source>
        <dbReference type="ARBA" id="ARBA00022602"/>
    </source>
</evidence>
<evidence type="ECO:0000256" key="4">
    <source>
        <dbReference type="ARBA" id="ARBA00022737"/>
    </source>
</evidence>
<evidence type="ECO:0000256" key="3">
    <source>
        <dbReference type="ARBA" id="ARBA00022679"/>
    </source>
</evidence>
<evidence type="ECO:0000313" key="5">
    <source>
        <dbReference type="Proteomes" id="UP000887575"/>
    </source>
</evidence>
<dbReference type="GO" id="GO:0005737">
    <property type="term" value="C:cytoplasm"/>
    <property type="evidence" value="ECO:0007669"/>
    <property type="project" value="TreeGrafter"/>
</dbReference>
<evidence type="ECO:0008006" key="7">
    <source>
        <dbReference type="Google" id="ProtNLM"/>
    </source>
</evidence>
<keyword evidence="5" id="KW-1185">Reference proteome</keyword>
<evidence type="ECO:0000313" key="6">
    <source>
        <dbReference type="WBParaSite" id="MBELARI_LOCUS13440"/>
    </source>
</evidence>
<name>A0AAF3EHH3_9BILA</name>
<reference evidence="6" key="1">
    <citation type="submission" date="2024-02" db="UniProtKB">
        <authorList>
            <consortium name="WormBaseParasite"/>
        </authorList>
    </citation>
    <scope>IDENTIFICATION</scope>
</reference>
<dbReference type="AlphaFoldDB" id="A0AAF3EHH3"/>
<dbReference type="InterPro" id="IPR002088">
    <property type="entry name" value="Prenyl_trans_a"/>
</dbReference>
<keyword evidence="4" id="KW-0677">Repeat</keyword>
<dbReference type="Proteomes" id="UP000887575">
    <property type="component" value="Unassembled WGS sequence"/>
</dbReference>
<accession>A0AAF3EHH3</accession>
<dbReference type="WBParaSite" id="MBELARI_LOCUS13440">
    <property type="protein sequence ID" value="MBELARI_LOCUS13440"/>
    <property type="gene ID" value="MBELARI_LOCUS13440"/>
</dbReference>
<dbReference type="GO" id="GO:0008318">
    <property type="term" value="F:protein prenyltransferase activity"/>
    <property type="evidence" value="ECO:0007669"/>
    <property type="project" value="InterPro"/>
</dbReference>
<protein>
    <recommendedName>
        <fullName evidence="7">Farnesyltransferase alpha subunit</fullName>
    </recommendedName>
</protein>
<dbReference type="PANTHER" id="PTHR11129">
    <property type="entry name" value="PROTEIN FARNESYLTRANSFERASE ALPHA SUBUNIT/RAB GERANYLGERANYL TRANSFERASE ALPHA SUBUNIT"/>
    <property type="match status" value="1"/>
</dbReference>
<comment type="similarity">
    <text evidence="1">Belongs to the protein prenyltransferase subunit alpha family.</text>
</comment>
<proteinExistence type="inferred from homology"/>